<evidence type="ECO:0000313" key="2">
    <source>
        <dbReference type="EMBL" id="AKB31955.1"/>
    </source>
</evidence>
<dbReference type="KEGG" id="msz:MSSIH_1265"/>
<organism evidence="2 3">
    <name type="scientific">Methanosarcina siciliae HI350</name>
    <dbReference type="NCBI Taxonomy" id="1434119"/>
    <lineage>
        <taxon>Archaea</taxon>
        <taxon>Methanobacteriati</taxon>
        <taxon>Methanobacteriota</taxon>
        <taxon>Stenosarchaea group</taxon>
        <taxon>Methanomicrobia</taxon>
        <taxon>Methanosarcinales</taxon>
        <taxon>Methanosarcinaceae</taxon>
        <taxon>Methanosarcina</taxon>
    </lineage>
</organism>
<dbReference type="GO" id="GO:0033786">
    <property type="term" value="F:heptose-1-phosphate adenylyltransferase activity"/>
    <property type="evidence" value="ECO:0007669"/>
    <property type="project" value="TreeGrafter"/>
</dbReference>
<dbReference type="SUPFAM" id="SSF53613">
    <property type="entry name" value="Ribokinase-like"/>
    <property type="match status" value="1"/>
</dbReference>
<dbReference type="Pfam" id="PF00294">
    <property type="entry name" value="PfkB"/>
    <property type="match status" value="1"/>
</dbReference>
<dbReference type="AlphaFoldDB" id="A0A0E3PCA0"/>
<dbReference type="InterPro" id="IPR011611">
    <property type="entry name" value="PfkB_dom"/>
</dbReference>
<name>A0A0E3PCA0_9EURY</name>
<dbReference type="Proteomes" id="UP000033092">
    <property type="component" value="Chromosome"/>
</dbReference>
<proteinExistence type="predicted"/>
<evidence type="ECO:0000313" key="3">
    <source>
        <dbReference type="Proteomes" id="UP000033092"/>
    </source>
</evidence>
<accession>A0A0E3PCA0</accession>
<dbReference type="GeneID" id="41605275"/>
<dbReference type="Gene3D" id="3.40.1190.20">
    <property type="match status" value="1"/>
</dbReference>
<sequence length="434" mass="49373">MKHRNSTKNEYIKLINDAKNNFDNQEYKKAENQSSEAYKLIESNDDAVVIFGRSVLSRICTEFKNHELNVLVIGDIMLDRAFRGSPAADFAVGRHKTVTNNIYMLKNKESETYTLGGVGYLGHAFLPIVENVIMVGVVGNDCEGQILKEICDGRRGYDGKKPKSENDLKKIINFFPVISDKLITTTKIYFFNENITEKGDKAIRFDREDIKTIKGEQTSIDEKIIKMLDLILKENKLQDNSGINKSSISCIVIDDYEKGIISDNLIEYISNFAVKNKIKIYVDPKYKWEKFKKCDIEAIIPNRKECKEGLKAEFPLLTSLDQYPRINKFIIKMDSDGAYFFNEKKSSHYVKPYGNNDDASDVGCGTIFDSYFITSMLCNNSVSESVFLANYAAGLMTMKQLGQVITPEDIIISLAHEVDYFIKNQDFIATSLIK</sequence>
<protein>
    <submittedName>
        <fullName evidence="2">ADP-heptose synthase</fullName>
        <ecNumber evidence="2">2.7.-.-</ecNumber>
    </submittedName>
</protein>
<dbReference type="GO" id="GO:0033785">
    <property type="term" value="F:heptose 7-phosphate kinase activity"/>
    <property type="evidence" value="ECO:0007669"/>
    <property type="project" value="TreeGrafter"/>
</dbReference>
<dbReference type="PATRIC" id="fig|1434119.4.peg.1611"/>
<feature type="domain" description="Carbohydrate kinase PfkB" evidence="1">
    <location>
        <begin position="272"/>
        <end position="403"/>
    </location>
</feature>
<reference evidence="2 3" key="1">
    <citation type="submission" date="2014-07" db="EMBL/GenBank/DDBJ databases">
        <title>Methanogenic archaea and the global carbon cycle.</title>
        <authorList>
            <person name="Henriksen J.R."/>
            <person name="Luke J."/>
            <person name="Reinhart S."/>
            <person name="Benedict M.N."/>
            <person name="Youngblut N.D."/>
            <person name="Metcalf M.E."/>
            <person name="Whitaker R.J."/>
            <person name="Metcalf W.W."/>
        </authorList>
    </citation>
    <scope>NUCLEOTIDE SEQUENCE [LARGE SCALE GENOMIC DNA]</scope>
    <source>
        <strain evidence="2 3">HI350</strain>
    </source>
</reference>
<gene>
    <name evidence="2" type="ORF">MSSIH_1265</name>
</gene>
<dbReference type="GO" id="GO:0005829">
    <property type="term" value="C:cytosol"/>
    <property type="evidence" value="ECO:0007669"/>
    <property type="project" value="TreeGrafter"/>
</dbReference>
<dbReference type="HOGENOM" id="CLU_631084_0_0_2"/>
<dbReference type="InterPro" id="IPR029056">
    <property type="entry name" value="Ribokinase-like"/>
</dbReference>
<dbReference type="EMBL" id="CP009507">
    <property type="protein sequence ID" value="AKB31955.1"/>
    <property type="molecule type" value="Genomic_DNA"/>
</dbReference>
<dbReference type="PANTHER" id="PTHR46969:SF1">
    <property type="entry name" value="BIFUNCTIONAL PROTEIN HLDE"/>
    <property type="match status" value="1"/>
</dbReference>
<keyword evidence="2" id="KW-0808">Transferase</keyword>
<dbReference type="EC" id="2.7.-.-" evidence="2"/>
<evidence type="ECO:0000259" key="1">
    <source>
        <dbReference type="Pfam" id="PF00294"/>
    </source>
</evidence>
<dbReference type="RefSeq" id="WP_148705095.1">
    <property type="nucleotide sequence ID" value="NZ_CP009507.1"/>
</dbReference>
<dbReference type="PANTHER" id="PTHR46969">
    <property type="entry name" value="BIFUNCTIONAL PROTEIN HLDE"/>
    <property type="match status" value="1"/>
</dbReference>